<sequence>MQNIGKGFAISIEAKKNILRTRAWGQWDTNFANTYREAILEKIQEIRASGNRWNILADFRDFFPQTPDVWNVVMQQFVMTKDAGISNIVYLGNQETSILREGDRVLTNGMIFEQEVEAVAWLLQDTPPTH</sequence>
<evidence type="ECO:0000313" key="1">
    <source>
        <dbReference type="EMBL" id="GAK58470.1"/>
    </source>
</evidence>
<accession>A0A081C1L5</accession>
<name>A0A081C1L5_VECG1</name>
<proteinExistence type="predicted"/>
<dbReference type="Proteomes" id="UP000030661">
    <property type="component" value="Unassembled WGS sequence"/>
</dbReference>
<dbReference type="EMBL" id="DF820467">
    <property type="protein sequence ID" value="GAK58470.1"/>
    <property type="molecule type" value="Genomic_DNA"/>
</dbReference>
<protein>
    <submittedName>
        <fullName evidence="1">Uncharacterized protein</fullName>
    </submittedName>
</protein>
<dbReference type="AlphaFoldDB" id="A0A081C1L5"/>
<dbReference type="STRING" id="1499967.U27_05444"/>
<evidence type="ECO:0000313" key="2">
    <source>
        <dbReference type="Proteomes" id="UP000030661"/>
    </source>
</evidence>
<organism evidence="1">
    <name type="scientific">Vecturithrix granuli</name>
    <dbReference type="NCBI Taxonomy" id="1499967"/>
    <lineage>
        <taxon>Bacteria</taxon>
        <taxon>Candidatus Moduliflexota</taxon>
        <taxon>Candidatus Vecturitrichia</taxon>
        <taxon>Candidatus Vecturitrichales</taxon>
        <taxon>Candidatus Vecturitrichaceae</taxon>
        <taxon>Candidatus Vecturithrix</taxon>
    </lineage>
</organism>
<gene>
    <name evidence="1" type="ORF">U27_05444</name>
</gene>
<dbReference type="HOGENOM" id="CLU_1902564_0_0_0"/>
<keyword evidence="2" id="KW-1185">Reference proteome</keyword>
<reference evidence="1" key="1">
    <citation type="journal article" date="2015" name="PeerJ">
        <title>First genomic representation of candidate bacterial phylum KSB3 points to enhanced environmental sensing as a trigger of wastewater bulking.</title>
        <authorList>
            <person name="Sekiguchi Y."/>
            <person name="Ohashi A."/>
            <person name="Parks D.H."/>
            <person name="Yamauchi T."/>
            <person name="Tyson G.W."/>
            <person name="Hugenholtz P."/>
        </authorList>
    </citation>
    <scope>NUCLEOTIDE SEQUENCE [LARGE SCALE GENOMIC DNA]</scope>
</reference>